<dbReference type="Gene3D" id="3.40.50.300">
    <property type="entry name" value="P-loop containing nucleotide triphosphate hydrolases"/>
    <property type="match status" value="1"/>
</dbReference>
<evidence type="ECO:0000256" key="5">
    <source>
        <dbReference type="ARBA" id="ARBA00022741"/>
    </source>
</evidence>
<sequence>MSKNVKTQTPQSGIGPRRGNMFAETEYAKDIGWTLKRIGLYFVKEKKLIFGMLAAVLGGTLAGIYAPMLQSNAVDIIAGQRSGDLQTTIVFMLATYLMISLLRMAQGVFSAKLSLRIVRQFREELFGKVIDLPVKYTDTHSHGDVMSRMTNDVENISTTVSQALPSLFSGVLTIIGTAAIMLWLCWQLALLSCGTIFLTVIVTRLLSSFVRKYSKERQTLLGSMNGTVEEIVNGYRTVVAYNQQDKSAERFCDVSDKLTKAGIRTEVCSGVMGPVMNCIGNIGFVVIAAFGGYFAIHGMISVGVISAFIVYAKQFSRPINEIAQIYGQLQSAIAGAERVFQVLDETSEDLYGLVWEDQERVSVRFEDVEFGYVKGKPVLKNFNLTIPAGKKVALVGSTGSGKSTVVNLLMRYYDADKGAIWINDQNVEEITRDSLRKHVGIVLQDTVLFSDSIHHNLQYANENATAEEIKKAAEMSRCHEMIELLPQGYETLLTGAGENISQGQRQLLAIARAFVANPRILILDEATSNVDTRTEKAIQDAMQEVMKGRTSIVIAHRLSTIRDADLIVVLDQGRIVEQGNHDELLARKQKYYDLYMTQYAGFAT</sequence>
<name>A0A1G6M0D1_9FIRM</name>
<dbReference type="InterPro" id="IPR003593">
    <property type="entry name" value="AAA+_ATPase"/>
</dbReference>
<evidence type="ECO:0000256" key="9">
    <source>
        <dbReference type="SAM" id="Phobius"/>
    </source>
</evidence>
<feature type="transmembrane region" description="Helical" evidence="9">
    <location>
        <begin position="88"/>
        <end position="109"/>
    </location>
</feature>
<dbReference type="GO" id="GO:0005524">
    <property type="term" value="F:ATP binding"/>
    <property type="evidence" value="ECO:0007669"/>
    <property type="project" value="UniProtKB-KW"/>
</dbReference>
<dbReference type="SUPFAM" id="SSF90123">
    <property type="entry name" value="ABC transporter transmembrane region"/>
    <property type="match status" value="1"/>
</dbReference>
<evidence type="ECO:0000256" key="1">
    <source>
        <dbReference type="ARBA" id="ARBA00004651"/>
    </source>
</evidence>
<evidence type="ECO:0000256" key="3">
    <source>
        <dbReference type="ARBA" id="ARBA00022475"/>
    </source>
</evidence>
<keyword evidence="6 12" id="KW-0067">ATP-binding</keyword>
<dbReference type="FunFam" id="3.40.50.300:FF:000287">
    <property type="entry name" value="Multidrug ABC transporter ATP-binding protein"/>
    <property type="match status" value="1"/>
</dbReference>
<evidence type="ECO:0000259" key="10">
    <source>
        <dbReference type="PROSITE" id="PS50893"/>
    </source>
</evidence>
<dbReference type="InterPro" id="IPR039421">
    <property type="entry name" value="Type_1_exporter"/>
</dbReference>
<evidence type="ECO:0000313" key="13">
    <source>
        <dbReference type="Proteomes" id="UP000198943"/>
    </source>
</evidence>
<dbReference type="GO" id="GO:0005886">
    <property type="term" value="C:plasma membrane"/>
    <property type="evidence" value="ECO:0007669"/>
    <property type="project" value="UniProtKB-SubCell"/>
</dbReference>
<dbReference type="InterPro" id="IPR003439">
    <property type="entry name" value="ABC_transporter-like_ATP-bd"/>
</dbReference>
<dbReference type="FunFam" id="1.20.1560.10:FF:000011">
    <property type="entry name" value="Multidrug ABC transporter ATP-binding protein"/>
    <property type="match status" value="1"/>
</dbReference>
<feature type="transmembrane region" description="Helical" evidence="9">
    <location>
        <begin position="189"/>
        <end position="207"/>
    </location>
</feature>
<dbReference type="InterPro" id="IPR017871">
    <property type="entry name" value="ABC_transporter-like_CS"/>
</dbReference>
<protein>
    <submittedName>
        <fullName evidence="12">ATP-binding cassette, subfamily B</fullName>
    </submittedName>
</protein>
<dbReference type="Pfam" id="PF00005">
    <property type="entry name" value="ABC_tran"/>
    <property type="match status" value="1"/>
</dbReference>
<keyword evidence="4 9" id="KW-0812">Transmembrane</keyword>
<dbReference type="CDD" id="cd18547">
    <property type="entry name" value="ABC_6TM_Tm288_like"/>
    <property type="match status" value="1"/>
</dbReference>
<evidence type="ECO:0000256" key="8">
    <source>
        <dbReference type="ARBA" id="ARBA00023136"/>
    </source>
</evidence>
<dbReference type="RefSeq" id="WP_093730437.1">
    <property type="nucleotide sequence ID" value="NZ_FMYW01000008.1"/>
</dbReference>
<proteinExistence type="predicted"/>
<feature type="domain" description="ABC transmembrane type-1" evidence="11">
    <location>
        <begin position="50"/>
        <end position="331"/>
    </location>
</feature>
<dbReference type="PROSITE" id="PS50893">
    <property type="entry name" value="ABC_TRANSPORTER_2"/>
    <property type="match status" value="1"/>
</dbReference>
<dbReference type="InterPro" id="IPR011527">
    <property type="entry name" value="ABC1_TM_dom"/>
</dbReference>
<keyword evidence="8 9" id="KW-0472">Membrane</keyword>
<evidence type="ECO:0000313" key="12">
    <source>
        <dbReference type="EMBL" id="SDC48983.1"/>
    </source>
</evidence>
<dbReference type="PANTHER" id="PTHR43394">
    <property type="entry name" value="ATP-DEPENDENT PERMEASE MDL1, MITOCHONDRIAL"/>
    <property type="match status" value="1"/>
</dbReference>
<dbReference type="EMBL" id="FMYW01000008">
    <property type="protein sequence ID" value="SDC48983.1"/>
    <property type="molecule type" value="Genomic_DNA"/>
</dbReference>
<dbReference type="InterPro" id="IPR027417">
    <property type="entry name" value="P-loop_NTPase"/>
</dbReference>
<evidence type="ECO:0000256" key="7">
    <source>
        <dbReference type="ARBA" id="ARBA00022989"/>
    </source>
</evidence>
<feature type="domain" description="ABC transporter" evidence="10">
    <location>
        <begin position="363"/>
        <end position="597"/>
    </location>
</feature>
<accession>A0A1G6M0D1</accession>
<keyword evidence="2" id="KW-0813">Transport</keyword>
<reference evidence="13" key="1">
    <citation type="submission" date="2016-10" db="EMBL/GenBank/DDBJ databases">
        <authorList>
            <person name="Varghese N."/>
            <person name="Submissions S."/>
        </authorList>
    </citation>
    <scope>NUCLEOTIDE SEQUENCE [LARGE SCALE GENOMIC DNA]</scope>
    <source>
        <strain evidence="13">DSM 11005</strain>
    </source>
</reference>
<dbReference type="OrthoDB" id="9762778at2"/>
<dbReference type="GO" id="GO:0015421">
    <property type="term" value="F:ABC-type oligopeptide transporter activity"/>
    <property type="evidence" value="ECO:0007669"/>
    <property type="project" value="TreeGrafter"/>
</dbReference>
<dbReference type="InterPro" id="IPR036640">
    <property type="entry name" value="ABC1_TM_sf"/>
</dbReference>
<gene>
    <name evidence="12" type="ORF">SAMN04487864_108118</name>
</gene>
<dbReference type="CDD" id="cd03254">
    <property type="entry name" value="ABCC_Glucan_exporter_like"/>
    <property type="match status" value="1"/>
</dbReference>
<feature type="transmembrane region" description="Helical" evidence="9">
    <location>
        <begin position="163"/>
        <end position="183"/>
    </location>
</feature>
<feature type="transmembrane region" description="Helical" evidence="9">
    <location>
        <begin position="48"/>
        <end position="68"/>
    </location>
</feature>
<evidence type="ECO:0000256" key="6">
    <source>
        <dbReference type="ARBA" id="ARBA00022840"/>
    </source>
</evidence>
<organism evidence="12 13">
    <name type="scientific">Succiniclasticum ruminis</name>
    <dbReference type="NCBI Taxonomy" id="40841"/>
    <lineage>
        <taxon>Bacteria</taxon>
        <taxon>Bacillati</taxon>
        <taxon>Bacillota</taxon>
        <taxon>Negativicutes</taxon>
        <taxon>Acidaminococcales</taxon>
        <taxon>Acidaminococcaceae</taxon>
        <taxon>Succiniclasticum</taxon>
    </lineage>
</organism>
<dbReference type="Proteomes" id="UP000198943">
    <property type="component" value="Unassembled WGS sequence"/>
</dbReference>
<dbReference type="SUPFAM" id="SSF52540">
    <property type="entry name" value="P-loop containing nucleoside triphosphate hydrolases"/>
    <property type="match status" value="1"/>
</dbReference>
<dbReference type="SMART" id="SM00382">
    <property type="entry name" value="AAA"/>
    <property type="match status" value="1"/>
</dbReference>
<evidence type="ECO:0000256" key="2">
    <source>
        <dbReference type="ARBA" id="ARBA00022448"/>
    </source>
</evidence>
<evidence type="ECO:0000256" key="4">
    <source>
        <dbReference type="ARBA" id="ARBA00022692"/>
    </source>
</evidence>
<feature type="transmembrane region" description="Helical" evidence="9">
    <location>
        <begin position="282"/>
        <end position="311"/>
    </location>
</feature>
<dbReference type="Pfam" id="PF00664">
    <property type="entry name" value="ABC_membrane"/>
    <property type="match status" value="1"/>
</dbReference>
<evidence type="ECO:0000259" key="11">
    <source>
        <dbReference type="PROSITE" id="PS50929"/>
    </source>
</evidence>
<dbReference type="PANTHER" id="PTHR43394:SF1">
    <property type="entry name" value="ATP-BINDING CASSETTE SUB-FAMILY B MEMBER 10, MITOCHONDRIAL"/>
    <property type="match status" value="1"/>
</dbReference>
<dbReference type="PROSITE" id="PS50929">
    <property type="entry name" value="ABC_TM1F"/>
    <property type="match status" value="1"/>
</dbReference>
<keyword evidence="7 9" id="KW-1133">Transmembrane helix</keyword>
<comment type="subcellular location">
    <subcellularLocation>
        <location evidence="1">Cell membrane</location>
        <topology evidence="1">Multi-pass membrane protein</topology>
    </subcellularLocation>
</comment>
<dbReference type="AlphaFoldDB" id="A0A1G6M0D1"/>
<keyword evidence="3" id="KW-1003">Cell membrane</keyword>
<keyword evidence="13" id="KW-1185">Reference proteome</keyword>
<dbReference type="PROSITE" id="PS00211">
    <property type="entry name" value="ABC_TRANSPORTER_1"/>
    <property type="match status" value="1"/>
</dbReference>
<dbReference type="Gene3D" id="1.20.1560.10">
    <property type="entry name" value="ABC transporter type 1, transmembrane domain"/>
    <property type="match status" value="1"/>
</dbReference>
<dbReference type="GO" id="GO:0016887">
    <property type="term" value="F:ATP hydrolysis activity"/>
    <property type="evidence" value="ECO:0007669"/>
    <property type="project" value="InterPro"/>
</dbReference>
<keyword evidence="5" id="KW-0547">Nucleotide-binding</keyword>